<reference evidence="1 2" key="1">
    <citation type="journal article" date="2018" name="Evol. Lett.">
        <title>Horizontal gene cluster transfer increased hallucinogenic mushroom diversity.</title>
        <authorList>
            <person name="Reynolds H.T."/>
            <person name="Vijayakumar V."/>
            <person name="Gluck-Thaler E."/>
            <person name="Korotkin H.B."/>
            <person name="Matheny P.B."/>
            <person name="Slot J.C."/>
        </authorList>
    </citation>
    <scope>NUCLEOTIDE SEQUENCE [LARGE SCALE GENOMIC DNA]</scope>
    <source>
        <strain evidence="1 2">SRW20</strain>
    </source>
</reference>
<evidence type="ECO:0000313" key="1">
    <source>
        <dbReference type="EMBL" id="PPQ69640.1"/>
    </source>
</evidence>
<accession>A0A409VTL8</accession>
<dbReference type="AlphaFoldDB" id="A0A409VTL8"/>
<organism evidence="1 2">
    <name type="scientific">Gymnopilus dilepis</name>
    <dbReference type="NCBI Taxonomy" id="231916"/>
    <lineage>
        <taxon>Eukaryota</taxon>
        <taxon>Fungi</taxon>
        <taxon>Dikarya</taxon>
        <taxon>Basidiomycota</taxon>
        <taxon>Agaricomycotina</taxon>
        <taxon>Agaricomycetes</taxon>
        <taxon>Agaricomycetidae</taxon>
        <taxon>Agaricales</taxon>
        <taxon>Agaricineae</taxon>
        <taxon>Hymenogastraceae</taxon>
        <taxon>Gymnopilus</taxon>
    </lineage>
</organism>
<dbReference type="Proteomes" id="UP000284706">
    <property type="component" value="Unassembled WGS sequence"/>
</dbReference>
<evidence type="ECO:0000313" key="2">
    <source>
        <dbReference type="Proteomes" id="UP000284706"/>
    </source>
</evidence>
<dbReference type="InParanoid" id="A0A409VTL8"/>
<gene>
    <name evidence="1" type="ORF">CVT26_001516</name>
</gene>
<proteinExistence type="predicted"/>
<name>A0A409VTL8_9AGAR</name>
<protein>
    <submittedName>
        <fullName evidence="1">Uncharacterized protein</fullName>
    </submittedName>
</protein>
<comment type="caution">
    <text evidence="1">The sequence shown here is derived from an EMBL/GenBank/DDBJ whole genome shotgun (WGS) entry which is preliminary data.</text>
</comment>
<sequence>MISFTDLAVRSGMSSIRLHCAIPTWSSPTDTCDDLHDLHELRSRFLLFIHDLLQSLRASGISASYSLTPSNASLGFICEKPINTAAITEGLQKGNLKLTREQAGLVDWNGVPCLILT</sequence>
<dbReference type="OrthoDB" id="3143640at2759"/>
<dbReference type="EMBL" id="NHYE01005567">
    <property type="protein sequence ID" value="PPQ69640.1"/>
    <property type="molecule type" value="Genomic_DNA"/>
</dbReference>
<keyword evidence="2" id="KW-1185">Reference proteome</keyword>